<dbReference type="OrthoDB" id="39591at2759"/>
<dbReference type="Gramene" id="ESW16416">
    <property type="protein sequence ID" value="ESW16416"/>
    <property type="gene ID" value="PHAVU_007G154900g"/>
</dbReference>
<dbReference type="AlphaFoldDB" id="V7BIR7"/>
<evidence type="ECO:0000259" key="5">
    <source>
        <dbReference type="PROSITE" id="PS51294"/>
    </source>
</evidence>
<keyword evidence="7" id="KW-1185">Reference proteome</keyword>
<dbReference type="Pfam" id="PF13921">
    <property type="entry name" value="Myb_DNA-bind_6"/>
    <property type="match status" value="1"/>
</dbReference>
<evidence type="ECO:0000313" key="6">
    <source>
        <dbReference type="EMBL" id="ESW16416.1"/>
    </source>
</evidence>
<keyword evidence="2" id="KW-0539">Nucleus</keyword>
<dbReference type="PANTHER" id="PTHR47430">
    <property type="entry name" value="GB|AAC33480.1"/>
    <property type="match status" value="1"/>
</dbReference>
<evidence type="ECO:0000256" key="1">
    <source>
        <dbReference type="ARBA" id="ARBA00004123"/>
    </source>
</evidence>
<dbReference type="InterPro" id="IPR009057">
    <property type="entry name" value="Homeodomain-like_sf"/>
</dbReference>
<feature type="compositionally biased region" description="Acidic residues" evidence="3">
    <location>
        <begin position="183"/>
        <end position="192"/>
    </location>
</feature>
<dbReference type="InterPro" id="IPR001005">
    <property type="entry name" value="SANT/Myb"/>
</dbReference>
<comment type="subcellular location">
    <subcellularLocation>
        <location evidence="1">Nucleus</location>
    </subcellularLocation>
</comment>
<feature type="compositionally biased region" description="Basic and acidic residues" evidence="3">
    <location>
        <begin position="75"/>
        <end position="117"/>
    </location>
</feature>
<dbReference type="InterPro" id="IPR017930">
    <property type="entry name" value="Myb_dom"/>
</dbReference>
<feature type="compositionally biased region" description="Basic and acidic residues" evidence="3">
    <location>
        <begin position="9"/>
        <end position="35"/>
    </location>
</feature>
<dbReference type="EMBL" id="CM002294">
    <property type="protein sequence ID" value="ESW16416.1"/>
    <property type="molecule type" value="Genomic_DNA"/>
</dbReference>
<evidence type="ECO:0000313" key="7">
    <source>
        <dbReference type="Proteomes" id="UP000000226"/>
    </source>
</evidence>
<feature type="compositionally biased region" description="Basic and acidic residues" evidence="3">
    <location>
        <begin position="141"/>
        <end position="154"/>
    </location>
</feature>
<dbReference type="PANTHER" id="PTHR47430:SF4">
    <property type="entry name" value="GB|AAC33480.1"/>
    <property type="match status" value="1"/>
</dbReference>
<dbReference type="Proteomes" id="UP000000226">
    <property type="component" value="Chromosome 7"/>
</dbReference>
<name>V7BIR7_PHAVU</name>
<reference evidence="6" key="1">
    <citation type="submission" date="2013-04" db="EMBL/GenBank/DDBJ databases">
        <authorList>
            <person name="Schmutz J."/>
            <person name="McClean P."/>
            <person name="Shu S."/>
            <person name="Cregan P."/>
            <person name="Rokhsar D."/>
            <person name="Jackson S."/>
        </authorList>
    </citation>
    <scope>NUCLEOTIDE SEQUENCE</scope>
</reference>
<evidence type="ECO:0000256" key="2">
    <source>
        <dbReference type="ARBA" id="ARBA00023242"/>
    </source>
</evidence>
<dbReference type="SUPFAM" id="SSF46689">
    <property type="entry name" value="Homeodomain-like"/>
    <property type="match status" value="2"/>
</dbReference>
<dbReference type="Gene3D" id="1.10.10.60">
    <property type="entry name" value="Homeodomain-like"/>
    <property type="match status" value="2"/>
</dbReference>
<feature type="compositionally biased region" description="Acidic residues" evidence="3">
    <location>
        <begin position="55"/>
        <end position="64"/>
    </location>
</feature>
<gene>
    <name evidence="6" type="ORF">PHAVU_007G154900g</name>
</gene>
<feature type="compositionally biased region" description="Basic and acidic residues" evidence="3">
    <location>
        <begin position="264"/>
        <end position="279"/>
    </location>
</feature>
<feature type="compositionally biased region" description="Acidic residues" evidence="3">
    <location>
        <begin position="244"/>
        <end position="253"/>
    </location>
</feature>
<feature type="domain" description="Myb-like" evidence="4">
    <location>
        <begin position="566"/>
        <end position="619"/>
    </location>
</feature>
<dbReference type="SMART" id="SM00717">
    <property type="entry name" value="SANT"/>
    <property type="match status" value="3"/>
</dbReference>
<dbReference type="EMBL" id="CM002294">
    <property type="protein sequence ID" value="ESW16417.1"/>
    <property type="molecule type" value="Genomic_DNA"/>
</dbReference>
<dbReference type="SMR" id="V7BIR7"/>
<dbReference type="PROSITE" id="PS51294">
    <property type="entry name" value="HTH_MYB"/>
    <property type="match status" value="1"/>
</dbReference>
<feature type="domain" description="Myb-like" evidence="4">
    <location>
        <begin position="445"/>
        <end position="494"/>
    </location>
</feature>
<protein>
    <submittedName>
        <fullName evidence="6">Uncharacterized protein</fullName>
    </submittedName>
</protein>
<feature type="compositionally biased region" description="Basic and acidic residues" evidence="3">
    <location>
        <begin position="293"/>
        <end position="307"/>
    </location>
</feature>
<evidence type="ECO:0000256" key="3">
    <source>
        <dbReference type="SAM" id="MobiDB-lite"/>
    </source>
</evidence>
<feature type="compositionally biased region" description="Basic and acidic residues" evidence="3">
    <location>
        <begin position="323"/>
        <end position="334"/>
    </location>
</feature>
<feature type="compositionally biased region" description="Basic and acidic residues" evidence="3">
    <location>
        <begin position="205"/>
        <end position="225"/>
    </location>
</feature>
<feature type="domain" description="Myb-like" evidence="4">
    <location>
        <begin position="495"/>
        <end position="564"/>
    </location>
</feature>
<feature type="compositionally biased region" description="Basic and acidic residues" evidence="3">
    <location>
        <begin position="44"/>
        <end position="54"/>
    </location>
</feature>
<feature type="compositionally biased region" description="Basic and acidic residues" evidence="3">
    <location>
        <begin position="233"/>
        <end position="243"/>
    </location>
</feature>
<proteinExistence type="predicted"/>
<dbReference type="PROSITE" id="PS50090">
    <property type="entry name" value="MYB_LIKE"/>
    <property type="match status" value="3"/>
</dbReference>
<evidence type="ECO:0000259" key="4">
    <source>
        <dbReference type="PROSITE" id="PS50090"/>
    </source>
</evidence>
<dbReference type="GO" id="GO:0005634">
    <property type="term" value="C:nucleus"/>
    <property type="evidence" value="ECO:0007669"/>
    <property type="project" value="UniProtKB-SubCell"/>
</dbReference>
<organism evidence="6 7">
    <name type="scientific">Phaseolus vulgaris</name>
    <name type="common">Kidney bean</name>
    <name type="synonym">French bean</name>
    <dbReference type="NCBI Taxonomy" id="3885"/>
    <lineage>
        <taxon>Eukaryota</taxon>
        <taxon>Viridiplantae</taxon>
        <taxon>Streptophyta</taxon>
        <taxon>Embryophyta</taxon>
        <taxon>Tracheophyta</taxon>
        <taxon>Spermatophyta</taxon>
        <taxon>Magnoliopsida</taxon>
        <taxon>eudicotyledons</taxon>
        <taxon>Gunneridae</taxon>
        <taxon>Pentapetalae</taxon>
        <taxon>rosids</taxon>
        <taxon>fabids</taxon>
        <taxon>Fabales</taxon>
        <taxon>Fabaceae</taxon>
        <taxon>Papilionoideae</taxon>
        <taxon>50 kb inversion clade</taxon>
        <taxon>NPAAA clade</taxon>
        <taxon>indigoferoid/millettioid clade</taxon>
        <taxon>Phaseoleae</taxon>
        <taxon>Phaseolus</taxon>
    </lineage>
</organism>
<sequence>MKVMKKKKSDAESQHDDYNEFKSDEDKDDTQYKKEKKERRKKKMSEEGKSKEYNEFESNEGEDDAQSKKRKKKKLSTESKSKEYKVLERNEGEGDVEGKKGKLKKLSEEGKSKKYNEFESNEGEDDALGKKRKKKNLSTESKSKEFKVLERNEGEGEGEGDVEGKKRKLEKLSEEGKSKECNEFENNDGEDDAQGRKRKKKKFKESKSEEYNVFERNEGEGDVKGKKTKKKKLSEEGKSKEYNEFENNEVEDDAQGKKTKKKKPGEEGKSKEYNEFEKNEVEDDAQGKKKKLSKESTSEKYNVFERNEGEDDVEGKKSKKKKKSDDSKSKDKKMMARKKAKAGNDGSLNPSPSGLSKRKRVTFSDEVEVCCDGLVRGKRFTLEEDEMIKQSVFNYIESHDLGDEGLDMVLHCGIHPEVRGCWKEIAAALPHRPLASVYTRAHILFERAEQRKWKPEEFEFLLKVQEQHGANWRQVADALGKNRIHVKDAWRRVRQRKLTKGHWTQEEYQSLFDLVNLDLRVRASQGYRKSKHGMLRENIGWEAISRKLTSRTVVSCCTKWYKNLTSPMVASGGWSDTDDYRLVDALFNLDACCMEEVDWDNLLEHRSGDLCRKRWSEIVRYVGEHGGKSFAEQVELLTKRFCPDLLEVREAFDAKPLIC</sequence>
<dbReference type="Gramene" id="ESW16417">
    <property type="protein sequence ID" value="ESW16417"/>
    <property type="gene ID" value="PHAVU_007G154900g"/>
</dbReference>
<reference evidence="7" key="2">
    <citation type="journal article" date="2014" name="Nat. Genet.">
        <title>A reference genome for common bean and genome-wide analysis of dual domestications.</title>
        <authorList>
            <person name="Schmutz J."/>
            <person name="McClean P.E."/>
            <person name="Mamidi S."/>
            <person name="Wu G.A."/>
            <person name="Cannon S.B."/>
            <person name="Grimwood J."/>
            <person name="Jenkins J."/>
            <person name="Shu S."/>
            <person name="Song Q."/>
            <person name="Chavarro C."/>
            <person name="Torres-Torres M."/>
            <person name="Geffroy V."/>
            <person name="Moghaddam S.M."/>
            <person name="Gao D."/>
            <person name="Abernathy B."/>
            <person name="Barry K."/>
            <person name="Blair M."/>
            <person name="Brick M.A."/>
            <person name="Chovatia M."/>
            <person name="Gepts P."/>
            <person name="Goodstein D.M."/>
            <person name="Gonzales M."/>
            <person name="Hellsten U."/>
            <person name="Hyten D.L."/>
            <person name="Jia G."/>
            <person name="Kelly J.D."/>
            <person name="Kudrna D."/>
            <person name="Lee R."/>
            <person name="Richard M.M."/>
            <person name="Miklas P.N."/>
            <person name="Osorno J.M."/>
            <person name="Rodrigues J."/>
            <person name="Thareau V."/>
            <person name="Urrea C.A."/>
            <person name="Wang M."/>
            <person name="Yu Y."/>
            <person name="Zhang M."/>
            <person name="Wing R.A."/>
            <person name="Cregan P.B."/>
            <person name="Rokhsar D.S."/>
            <person name="Jackson S.A."/>
        </authorList>
    </citation>
    <scope>NUCLEOTIDE SEQUENCE [LARGE SCALE GENOMIC DNA]</scope>
    <source>
        <strain evidence="7">cv. G19833</strain>
    </source>
</reference>
<dbReference type="CDD" id="cd00167">
    <property type="entry name" value="SANT"/>
    <property type="match status" value="1"/>
</dbReference>
<feature type="region of interest" description="Disordered" evidence="3">
    <location>
        <begin position="1"/>
        <end position="360"/>
    </location>
</feature>
<accession>V7BIR7</accession>
<feature type="domain" description="HTH myb-type" evidence="5">
    <location>
        <begin position="451"/>
        <end position="498"/>
    </location>
</feature>
<feature type="compositionally biased region" description="Basic and acidic residues" evidence="3">
    <location>
        <begin position="170"/>
        <end position="182"/>
    </location>
</feature>